<organism evidence="2 3">
    <name type="scientific">Stylosanthes scabra</name>
    <dbReference type="NCBI Taxonomy" id="79078"/>
    <lineage>
        <taxon>Eukaryota</taxon>
        <taxon>Viridiplantae</taxon>
        <taxon>Streptophyta</taxon>
        <taxon>Embryophyta</taxon>
        <taxon>Tracheophyta</taxon>
        <taxon>Spermatophyta</taxon>
        <taxon>Magnoliopsida</taxon>
        <taxon>eudicotyledons</taxon>
        <taxon>Gunneridae</taxon>
        <taxon>Pentapetalae</taxon>
        <taxon>rosids</taxon>
        <taxon>fabids</taxon>
        <taxon>Fabales</taxon>
        <taxon>Fabaceae</taxon>
        <taxon>Papilionoideae</taxon>
        <taxon>50 kb inversion clade</taxon>
        <taxon>dalbergioids sensu lato</taxon>
        <taxon>Dalbergieae</taxon>
        <taxon>Pterocarpus clade</taxon>
        <taxon>Stylosanthes</taxon>
    </lineage>
</organism>
<dbReference type="EMBL" id="JASCZI010252611">
    <property type="protein sequence ID" value="MED6215541.1"/>
    <property type="molecule type" value="Genomic_DNA"/>
</dbReference>
<evidence type="ECO:0000256" key="1">
    <source>
        <dbReference type="SAM" id="MobiDB-lite"/>
    </source>
</evidence>
<feature type="non-terminal residue" evidence="2">
    <location>
        <position position="70"/>
    </location>
</feature>
<name>A0ABU6Z0M6_9FABA</name>
<dbReference type="Proteomes" id="UP001341840">
    <property type="component" value="Unassembled WGS sequence"/>
</dbReference>
<evidence type="ECO:0000313" key="3">
    <source>
        <dbReference type="Proteomes" id="UP001341840"/>
    </source>
</evidence>
<evidence type="ECO:0000313" key="2">
    <source>
        <dbReference type="EMBL" id="MED6215541.1"/>
    </source>
</evidence>
<comment type="caution">
    <text evidence="2">The sequence shown here is derived from an EMBL/GenBank/DDBJ whole genome shotgun (WGS) entry which is preliminary data.</text>
</comment>
<gene>
    <name evidence="2" type="ORF">PIB30_114741</name>
</gene>
<proteinExistence type="predicted"/>
<accession>A0ABU6Z0M6</accession>
<keyword evidence="3" id="KW-1185">Reference proteome</keyword>
<reference evidence="2 3" key="1">
    <citation type="journal article" date="2023" name="Plants (Basel)">
        <title>Bridging the Gap: Combining Genomics and Transcriptomics Approaches to Understand Stylosanthes scabra, an Orphan Legume from the Brazilian Caatinga.</title>
        <authorList>
            <person name="Ferreira-Neto J.R.C."/>
            <person name="da Silva M.D."/>
            <person name="Binneck E."/>
            <person name="de Melo N.F."/>
            <person name="da Silva R.H."/>
            <person name="de Melo A.L.T.M."/>
            <person name="Pandolfi V."/>
            <person name="Bustamante F.O."/>
            <person name="Brasileiro-Vidal A.C."/>
            <person name="Benko-Iseppon A.M."/>
        </authorList>
    </citation>
    <scope>NUCLEOTIDE SEQUENCE [LARGE SCALE GENOMIC DNA]</scope>
    <source>
        <tissue evidence="2">Leaves</tissue>
    </source>
</reference>
<protein>
    <submittedName>
        <fullName evidence="2">Uncharacterized protein</fullName>
    </submittedName>
</protein>
<feature type="region of interest" description="Disordered" evidence="1">
    <location>
        <begin position="43"/>
        <end position="70"/>
    </location>
</feature>
<sequence>MMLLGSSQYFTTFLKNSLVASSAVQSVGAGIKVAYFENRSTTTRIEPNPSDFGKADMKSRDTLSQGRSGE</sequence>